<accession>A0ACA9NE86</accession>
<evidence type="ECO:0000313" key="1">
    <source>
        <dbReference type="EMBL" id="CAG8637544.1"/>
    </source>
</evidence>
<protein>
    <submittedName>
        <fullName evidence="1">2131_t:CDS:1</fullName>
    </submittedName>
</protein>
<dbReference type="EMBL" id="CAJVPM010020919">
    <property type="protein sequence ID" value="CAG8637544.1"/>
    <property type="molecule type" value="Genomic_DNA"/>
</dbReference>
<name>A0ACA9NE86_9GLOM</name>
<dbReference type="Proteomes" id="UP000789860">
    <property type="component" value="Unassembled WGS sequence"/>
</dbReference>
<evidence type="ECO:0000313" key="2">
    <source>
        <dbReference type="Proteomes" id="UP000789860"/>
    </source>
</evidence>
<gene>
    <name evidence="1" type="ORF">SCALOS_LOCUS8200</name>
</gene>
<comment type="caution">
    <text evidence="1">The sequence shown here is derived from an EMBL/GenBank/DDBJ whole genome shotgun (WGS) entry which is preliminary data.</text>
</comment>
<sequence>MATVFQEPKEKKKRKSLTGSQKAEVCRLRQEGVSQVKIAEKFSVAEATISGIVHEKERWLALNLIPNSASLKRQRTGKFLLLEEALALWVSRANTALQTITGIIIQCKATQLAKKLEAHYKKIFCEDRIDVFDTFLESGDPLEPITIKDVIDFVAAAWNKDFLSELFPFEELDQDNEPNITKEYVIADANLITTEMPNDDEIIEAVKNRECIEPGDE</sequence>
<proteinExistence type="predicted"/>
<organism evidence="1 2">
    <name type="scientific">Scutellospora calospora</name>
    <dbReference type="NCBI Taxonomy" id="85575"/>
    <lineage>
        <taxon>Eukaryota</taxon>
        <taxon>Fungi</taxon>
        <taxon>Fungi incertae sedis</taxon>
        <taxon>Mucoromycota</taxon>
        <taxon>Glomeromycotina</taxon>
        <taxon>Glomeromycetes</taxon>
        <taxon>Diversisporales</taxon>
        <taxon>Gigasporaceae</taxon>
        <taxon>Scutellospora</taxon>
    </lineage>
</organism>
<feature type="non-terminal residue" evidence="1">
    <location>
        <position position="217"/>
    </location>
</feature>
<reference evidence="1" key="1">
    <citation type="submission" date="2021-06" db="EMBL/GenBank/DDBJ databases">
        <authorList>
            <person name="Kallberg Y."/>
            <person name="Tangrot J."/>
            <person name="Rosling A."/>
        </authorList>
    </citation>
    <scope>NUCLEOTIDE SEQUENCE</scope>
    <source>
        <strain evidence="1">AU212A</strain>
    </source>
</reference>
<keyword evidence="2" id="KW-1185">Reference proteome</keyword>